<name>A0A5D9DC97_HALER</name>
<keyword evidence="7" id="KW-1185">Reference proteome</keyword>
<accession>A0A5D9DC97</accession>
<evidence type="ECO:0000313" key="7">
    <source>
        <dbReference type="Proteomes" id="UP000324260"/>
    </source>
</evidence>
<keyword evidence="1" id="KW-0805">Transcription regulation</keyword>
<feature type="DNA-binding region" description="H-T-H motif" evidence="4">
    <location>
        <begin position="47"/>
        <end position="66"/>
    </location>
</feature>
<sequence>MVIIMAYSPRCQGAPMPWRDDHKPRTRHQILGAAATLFTRHGFKGTTIDDVMRQAGLTRGAFYAHFASKGELYAAALRHAARNNATRLQNADPRERVLGYLSEAHRRGEDVNCPLACLVSDVAQQDDQVREAYTRLFGGFVAHCQTAGEEARENRRRALQQAVTMIGGMAIARTLNDDALAEEVLDACRALAGIENA</sequence>
<evidence type="ECO:0000259" key="5">
    <source>
        <dbReference type="PROSITE" id="PS50977"/>
    </source>
</evidence>
<gene>
    <name evidence="6" type="ORF">FZZ93_06425</name>
</gene>
<dbReference type="Gene3D" id="1.10.357.10">
    <property type="entry name" value="Tetracycline Repressor, domain 2"/>
    <property type="match status" value="1"/>
</dbReference>
<keyword evidence="3" id="KW-0804">Transcription</keyword>
<protein>
    <submittedName>
        <fullName evidence="6">TetR/AcrR family transcriptional regulator</fullName>
    </submittedName>
</protein>
<dbReference type="PRINTS" id="PR00455">
    <property type="entry name" value="HTHTETR"/>
</dbReference>
<dbReference type="SUPFAM" id="SSF48498">
    <property type="entry name" value="Tetracyclin repressor-like, C-terminal domain"/>
    <property type="match status" value="1"/>
</dbReference>
<evidence type="ECO:0000256" key="4">
    <source>
        <dbReference type="PROSITE-ProRule" id="PRU00335"/>
    </source>
</evidence>
<evidence type="ECO:0000256" key="1">
    <source>
        <dbReference type="ARBA" id="ARBA00023015"/>
    </source>
</evidence>
<dbReference type="AlphaFoldDB" id="A0A5D9DC97"/>
<evidence type="ECO:0000256" key="2">
    <source>
        <dbReference type="ARBA" id="ARBA00023125"/>
    </source>
</evidence>
<dbReference type="PROSITE" id="PS01081">
    <property type="entry name" value="HTH_TETR_1"/>
    <property type="match status" value="1"/>
</dbReference>
<dbReference type="InterPro" id="IPR036271">
    <property type="entry name" value="Tet_transcr_reg_TetR-rel_C_sf"/>
</dbReference>
<dbReference type="Gene3D" id="1.10.10.60">
    <property type="entry name" value="Homeodomain-like"/>
    <property type="match status" value="1"/>
</dbReference>
<proteinExistence type="predicted"/>
<dbReference type="InterPro" id="IPR009057">
    <property type="entry name" value="Homeodomain-like_sf"/>
</dbReference>
<feature type="domain" description="HTH tetR-type" evidence="5">
    <location>
        <begin position="24"/>
        <end position="84"/>
    </location>
</feature>
<reference evidence="6 7" key="1">
    <citation type="submission" date="2019-08" db="EMBL/GenBank/DDBJ databases">
        <title>Draft Genome Sequence of Halomonas eurihalina Isolated from Preserved Hide-surface.</title>
        <authorList>
            <person name="Hussain S.A."/>
            <person name="Xu A."/>
            <person name="Sarker M."/>
            <person name="Sommers C."/>
        </authorList>
    </citation>
    <scope>NUCLEOTIDE SEQUENCE [LARGE SCALE GENOMIC DNA]</scope>
    <source>
        <strain evidence="6 7">MS1</strain>
    </source>
</reference>
<dbReference type="Proteomes" id="UP000324260">
    <property type="component" value="Unassembled WGS sequence"/>
</dbReference>
<dbReference type="Pfam" id="PF00440">
    <property type="entry name" value="TetR_N"/>
    <property type="match status" value="1"/>
</dbReference>
<dbReference type="EMBL" id="VTPU01000005">
    <property type="protein sequence ID" value="TZG40265.1"/>
    <property type="molecule type" value="Genomic_DNA"/>
</dbReference>
<dbReference type="InterPro" id="IPR023772">
    <property type="entry name" value="DNA-bd_HTH_TetR-type_CS"/>
</dbReference>
<evidence type="ECO:0000313" key="6">
    <source>
        <dbReference type="EMBL" id="TZG40265.1"/>
    </source>
</evidence>
<dbReference type="PANTHER" id="PTHR47506">
    <property type="entry name" value="TRANSCRIPTIONAL REGULATORY PROTEIN"/>
    <property type="match status" value="1"/>
</dbReference>
<organism evidence="6 7">
    <name type="scientific">Halomonas eurihalina</name>
    <dbReference type="NCBI Taxonomy" id="42566"/>
    <lineage>
        <taxon>Bacteria</taxon>
        <taxon>Pseudomonadati</taxon>
        <taxon>Pseudomonadota</taxon>
        <taxon>Gammaproteobacteria</taxon>
        <taxon>Oceanospirillales</taxon>
        <taxon>Halomonadaceae</taxon>
        <taxon>Halomonas</taxon>
    </lineage>
</organism>
<dbReference type="PROSITE" id="PS50977">
    <property type="entry name" value="HTH_TETR_2"/>
    <property type="match status" value="1"/>
</dbReference>
<evidence type="ECO:0000256" key="3">
    <source>
        <dbReference type="ARBA" id="ARBA00023163"/>
    </source>
</evidence>
<dbReference type="SUPFAM" id="SSF46689">
    <property type="entry name" value="Homeodomain-like"/>
    <property type="match status" value="1"/>
</dbReference>
<dbReference type="InterPro" id="IPR001647">
    <property type="entry name" value="HTH_TetR"/>
</dbReference>
<dbReference type="PANTHER" id="PTHR47506:SF7">
    <property type="entry name" value="TRANSCRIPTIONAL REGULATORY PROTEIN"/>
    <property type="match status" value="1"/>
</dbReference>
<keyword evidence="2 4" id="KW-0238">DNA-binding</keyword>
<dbReference type="GO" id="GO:0003677">
    <property type="term" value="F:DNA binding"/>
    <property type="evidence" value="ECO:0007669"/>
    <property type="project" value="UniProtKB-UniRule"/>
</dbReference>
<dbReference type="OrthoDB" id="9798857at2"/>
<comment type="caution">
    <text evidence="6">The sequence shown here is derived from an EMBL/GenBank/DDBJ whole genome shotgun (WGS) entry which is preliminary data.</text>
</comment>